<dbReference type="InParanoid" id="A0A448YTN9"/>
<dbReference type="SMART" id="SM01117">
    <property type="entry name" value="Cyt-b5"/>
    <property type="match status" value="1"/>
</dbReference>
<keyword evidence="3" id="KW-0274">FAD</keyword>
<dbReference type="Gene3D" id="3.50.50.60">
    <property type="entry name" value="FAD/NAD(P)-binding domain"/>
    <property type="match status" value="2"/>
</dbReference>
<dbReference type="PANTHER" id="PTHR43400">
    <property type="entry name" value="FUMARATE REDUCTASE"/>
    <property type="match status" value="1"/>
</dbReference>
<sequence length="541" mass="58175">MSSAVIIVGGGLSGLCCSLECLQSGAKVILVEKGSQLGGNSALASTGINGFLPVDSTHESRAKFKEALIDEATSNSKYLLNDYTRRMIDNLTEKSGDAIKWLHDSLGLEFEKIQGTQFTLTVTKGRIGTALICSLEKRLQEYSGQFSALTDTEVVDFVVSEDASGIQGVVCKSPKGDIVLNGPVVLSTGGFGSETKFVSRFRPDLLGLSMASRSSSTGKIAEKLERLNARLIGMDNYQLQPTGLLHLDPKIQKNAVLPMVPRNIFERGTLVNKNGILYTSGGVIDSSLCEKMSKDRGTNVLLVSESDVSQGLKPILKKLQNSGYAWRCNNTEEVRGSFGWIKTPESFSKGPVFVLSLAPIIFIPLGGLKVDPETTGVVGIDNCFAAGEVVGGVHGKRMIVGSSLLSCVVLGRLAAQSATKILLKESSTSSSHTARRRLEQVRGQLSPVKFSIPETEYTLSEIQKHNSEGDCWIILKNIVLDLSGFAKKHPGGVDVIVASGGCDLTENFEAFHDDAIVLRYAKDCIIGRVKDRKPLLALSED</sequence>
<dbReference type="EMBL" id="CAACVR010000076">
    <property type="protein sequence ID" value="VEU24257.1"/>
    <property type="molecule type" value="Genomic_DNA"/>
</dbReference>
<keyword evidence="4" id="KW-0560">Oxidoreductase</keyword>
<dbReference type="Pfam" id="PF00173">
    <property type="entry name" value="Cyt-b5"/>
    <property type="match status" value="1"/>
</dbReference>
<dbReference type="Pfam" id="PF00890">
    <property type="entry name" value="FAD_binding_2"/>
    <property type="match status" value="1"/>
</dbReference>
<dbReference type="SUPFAM" id="SSF51905">
    <property type="entry name" value="FAD/NAD(P)-binding domain"/>
    <property type="match status" value="1"/>
</dbReference>
<dbReference type="InterPro" id="IPR001199">
    <property type="entry name" value="Cyt_B5-like_heme/steroid-bd"/>
</dbReference>
<evidence type="ECO:0000256" key="3">
    <source>
        <dbReference type="ARBA" id="ARBA00022827"/>
    </source>
</evidence>
<accession>A0A448YTN9</accession>
<dbReference type="GO" id="GO:0016491">
    <property type="term" value="F:oxidoreductase activity"/>
    <property type="evidence" value="ECO:0007669"/>
    <property type="project" value="UniProtKB-KW"/>
</dbReference>
<dbReference type="InterPro" id="IPR050315">
    <property type="entry name" value="FAD-oxidoreductase_2"/>
</dbReference>
<dbReference type="SUPFAM" id="SSF55856">
    <property type="entry name" value="Cytochrome b5-like heme/steroid binding domain"/>
    <property type="match status" value="1"/>
</dbReference>
<dbReference type="InterPro" id="IPR003953">
    <property type="entry name" value="FAD-dep_OxRdtase_2_FAD-bd"/>
</dbReference>
<proteinExistence type="predicted"/>
<dbReference type="PROSITE" id="PS50255">
    <property type="entry name" value="CYTOCHROME_B5_2"/>
    <property type="match status" value="1"/>
</dbReference>
<organism evidence="6 7">
    <name type="scientific">Brettanomyces naardenensis</name>
    <name type="common">Yeast</name>
    <dbReference type="NCBI Taxonomy" id="13370"/>
    <lineage>
        <taxon>Eukaryota</taxon>
        <taxon>Fungi</taxon>
        <taxon>Dikarya</taxon>
        <taxon>Ascomycota</taxon>
        <taxon>Saccharomycotina</taxon>
        <taxon>Pichiomycetes</taxon>
        <taxon>Pichiales</taxon>
        <taxon>Pichiaceae</taxon>
        <taxon>Brettanomyces</taxon>
    </lineage>
</organism>
<dbReference type="AlphaFoldDB" id="A0A448YTN9"/>
<dbReference type="Gene3D" id="3.10.120.10">
    <property type="entry name" value="Cytochrome b5-like heme/steroid binding domain"/>
    <property type="match status" value="1"/>
</dbReference>
<dbReference type="PANTHER" id="PTHR43400:SF7">
    <property type="entry name" value="FAD-DEPENDENT OXIDOREDUCTASE 2 FAD BINDING DOMAIN-CONTAINING PROTEIN"/>
    <property type="match status" value="1"/>
</dbReference>
<evidence type="ECO:0000313" key="6">
    <source>
        <dbReference type="EMBL" id="VEU24257.1"/>
    </source>
</evidence>
<keyword evidence="2" id="KW-0285">Flavoprotein</keyword>
<dbReference type="Gene3D" id="3.90.700.10">
    <property type="entry name" value="Succinate dehydrogenase/fumarate reductase flavoprotein, catalytic domain"/>
    <property type="match status" value="2"/>
</dbReference>
<name>A0A448YTN9_BRENA</name>
<dbReference type="Proteomes" id="UP000290900">
    <property type="component" value="Unassembled WGS sequence"/>
</dbReference>
<dbReference type="OrthoDB" id="10254877at2759"/>
<dbReference type="InterPro" id="IPR027477">
    <property type="entry name" value="Succ_DH/fumarate_Rdtase_cat_sf"/>
</dbReference>
<dbReference type="STRING" id="13370.A0A448YTN9"/>
<evidence type="ECO:0000256" key="2">
    <source>
        <dbReference type="ARBA" id="ARBA00022630"/>
    </source>
</evidence>
<evidence type="ECO:0000259" key="5">
    <source>
        <dbReference type="PROSITE" id="PS50255"/>
    </source>
</evidence>
<dbReference type="InterPro" id="IPR036188">
    <property type="entry name" value="FAD/NAD-bd_sf"/>
</dbReference>
<dbReference type="InterPro" id="IPR036400">
    <property type="entry name" value="Cyt_B5-like_heme/steroid_sf"/>
</dbReference>
<evidence type="ECO:0000313" key="7">
    <source>
        <dbReference type="Proteomes" id="UP000290900"/>
    </source>
</evidence>
<reference evidence="6 7" key="1">
    <citation type="submission" date="2018-12" db="EMBL/GenBank/DDBJ databases">
        <authorList>
            <person name="Tiukova I."/>
            <person name="Dainat J."/>
        </authorList>
    </citation>
    <scope>NUCLEOTIDE SEQUENCE [LARGE SCALE GENOMIC DNA]</scope>
</reference>
<keyword evidence="7" id="KW-1185">Reference proteome</keyword>
<evidence type="ECO:0000256" key="4">
    <source>
        <dbReference type="ARBA" id="ARBA00023002"/>
    </source>
</evidence>
<feature type="domain" description="Cytochrome b5 heme-binding" evidence="5">
    <location>
        <begin position="454"/>
        <end position="530"/>
    </location>
</feature>
<comment type="cofactor">
    <cofactor evidence="1">
        <name>FAD</name>
        <dbReference type="ChEBI" id="CHEBI:57692"/>
    </cofactor>
</comment>
<evidence type="ECO:0000256" key="1">
    <source>
        <dbReference type="ARBA" id="ARBA00001974"/>
    </source>
</evidence>
<protein>
    <submittedName>
        <fullName evidence="6">DEKNAAC105624</fullName>
    </submittedName>
</protein>
<gene>
    <name evidence="6" type="ORF">BRENAR_LOCUS4985</name>
</gene>